<dbReference type="InterPro" id="IPR018376">
    <property type="entry name" value="Enoyl-CoA_hyd/isom_CS"/>
</dbReference>
<evidence type="ECO:0000256" key="11">
    <source>
        <dbReference type="ARBA" id="ARBA00047446"/>
    </source>
</evidence>
<dbReference type="PANTHER" id="PTHR11941">
    <property type="entry name" value="ENOYL-COA HYDRATASE-RELATED"/>
    <property type="match status" value="1"/>
</dbReference>
<evidence type="ECO:0000256" key="10">
    <source>
        <dbReference type="ARBA" id="ARBA00042182"/>
    </source>
</evidence>
<comment type="subcellular location">
    <subcellularLocation>
        <location evidence="1">Cytoplasm</location>
        <location evidence="1">Cytosol</location>
    </subcellularLocation>
</comment>
<name>A0A1B6H9X7_9HEMI</name>
<gene>
    <name evidence="14" type="ORF">g.51181</name>
</gene>
<comment type="catalytic activity">
    <reaction evidence="5">
        <text>(2S)-ethylmalonyl-CoA + H(+) = butanoyl-CoA + CO2</text>
        <dbReference type="Rhea" id="RHEA:32131"/>
        <dbReference type="ChEBI" id="CHEBI:15378"/>
        <dbReference type="ChEBI" id="CHEBI:16526"/>
        <dbReference type="ChEBI" id="CHEBI:57371"/>
        <dbReference type="ChEBI" id="CHEBI:60909"/>
        <dbReference type="EC" id="4.1.1.94"/>
    </reaction>
    <physiologicalReaction direction="left-to-right" evidence="5">
        <dbReference type="Rhea" id="RHEA:32132"/>
    </physiologicalReaction>
</comment>
<evidence type="ECO:0000256" key="1">
    <source>
        <dbReference type="ARBA" id="ARBA00004514"/>
    </source>
</evidence>
<accession>A0A1B6H9X7</accession>
<comment type="function">
    <text evidence="12">Decarboxylates ethylmalonyl-CoA, a potentially toxic metabolite, to form butyryl-CoA, suggesting it might be involved in metabolite proofreading. Acts preferentially on (S)-ethylmalonyl-CoA but also has some activity on the (R)-isomer. Also has methylmalonyl-CoA decarboxylase activity at lower level.</text>
</comment>
<evidence type="ECO:0000313" key="14">
    <source>
        <dbReference type="EMBL" id="JAS71453.1"/>
    </source>
</evidence>
<dbReference type="EC" id="4.1.1.94" evidence="7"/>
<evidence type="ECO:0000256" key="12">
    <source>
        <dbReference type="ARBA" id="ARBA00056546"/>
    </source>
</evidence>
<organism evidence="14">
    <name type="scientific">Homalodisca liturata</name>
    <dbReference type="NCBI Taxonomy" id="320908"/>
    <lineage>
        <taxon>Eukaryota</taxon>
        <taxon>Metazoa</taxon>
        <taxon>Ecdysozoa</taxon>
        <taxon>Arthropoda</taxon>
        <taxon>Hexapoda</taxon>
        <taxon>Insecta</taxon>
        <taxon>Pterygota</taxon>
        <taxon>Neoptera</taxon>
        <taxon>Paraneoptera</taxon>
        <taxon>Hemiptera</taxon>
        <taxon>Auchenorrhyncha</taxon>
        <taxon>Membracoidea</taxon>
        <taxon>Cicadellidae</taxon>
        <taxon>Cicadellinae</taxon>
        <taxon>Proconiini</taxon>
        <taxon>Homalodisca</taxon>
    </lineage>
</organism>
<dbReference type="SUPFAM" id="SSF52096">
    <property type="entry name" value="ClpP/crotonase"/>
    <property type="match status" value="1"/>
</dbReference>
<evidence type="ECO:0000256" key="5">
    <source>
        <dbReference type="ARBA" id="ARBA00036343"/>
    </source>
</evidence>
<keyword evidence="3" id="KW-0963">Cytoplasm</keyword>
<proteinExistence type="inferred from homology"/>
<evidence type="ECO:0000256" key="8">
    <source>
        <dbReference type="ARBA" id="ARBA00039903"/>
    </source>
</evidence>
<evidence type="ECO:0000256" key="2">
    <source>
        <dbReference type="ARBA" id="ARBA00005254"/>
    </source>
</evidence>
<evidence type="ECO:0000256" key="13">
    <source>
        <dbReference type="RuleBase" id="RU003707"/>
    </source>
</evidence>
<comment type="similarity">
    <text evidence="2 13">Belongs to the enoyl-CoA hydratase/isomerase family.</text>
</comment>
<dbReference type="GO" id="GO:0006635">
    <property type="term" value="P:fatty acid beta-oxidation"/>
    <property type="evidence" value="ECO:0007669"/>
    <property type="project" value="TreeGrafter"/>
</dbReference>
<dbReference type="InterPro" id="IPR001753">
    <property type="entry name" value="Enoyl-CoA_hydra/iso"/>
</dbReference>
<dbReference type="GO" id="GO:0004492">
    <property type="term" value="F:methyl/ethyl malonyl-CoA decarboxylase activity"/>
    <property type="evidence" value="ECO:0007669"/>
    <property type="project" value="UniProtKB-EC"/>
</dbReference>
<dbReference type="CDD" id="cd06558">
    <property type="entry name" value="crotonase-like"/>
    <property type="match status" value="1"/>
</dbReference>
<evidence type="ECO:0000256" key="9">
    <source>
        <dbReference type="ARBA" id="ARBA00042052"/>
    </source>
</evidence>
<dbReference type="EMBL" id="GECU01036253">
    <property type="protein sequence ID" value="JAS71453.1"/>
    <property type="molecule type" value="Transcribed_RNA"/>
</dbReference>
<comment type="catalytic activity">
    <reaction evidence="6">
        <text>(2R)-ethylmalonyl-CoA + H(+) = butanoyl-CoA + CO2</text>
        <dbReference type="Rhea" id="RHEA:59540"/>
        <dbReference type="ChEBI" id="CHEBI:15378"/>
        <dbReference type="ChEBI" id="CHEBI:16526"/>
        <dbReference type="ChEBI" id="CHEBI:57371"/>
        <dbReference type="ChEBI" id="CHEBI:85316"/>
        <dbReference type="EC" id="4.1.1.94"/>
    </reaction>
    <physiologicalReaction direction="left-to-right" evidence="6">
        <dbReference type="Rhea" id="RHEA:59541"/>
    </physiologicalReaction>
</comment>
<reference evidence="14" key="1">
    <citation type="submission" date="2015-11" db="EMBL/GenBank/DDBJ databases">
        <title>De novo transcriptome assembly of four potential Pierce s Disease insect vectors from Arizona vineyards.</title>
        <authorList>
            <person name="Tassone E.E."/>
        </authorList>
    </citation>
    <scope>NUCLEOTIDE SEQUENCE</scope>
</reference>
<evidence type="ECO:0000256" key="4">
    <source>
        <dbReference type="ARBA" id="ARBA00023239"/>
    </source>
</evidence>
<dbReference type="InterPro" id="IPR029045">
    <property type="entry name" value="ClpP/crotonase-like_dom_sf"/>
</dbReference>
<evidence type="ECO:0000256" key="7">
    <source>
        <dbReference type="ARBA" id="ARBA00038883"/>
    </source>
</evidence>
<dbReference type="AlphaFoldDB" id="A0A1B6H9X7"/>
<evidence type="ECO:0000256" key="3">
    <source>
        <dbReference type="ARBA" id="ARBA00022490"/>
    </source>
</evidence>
<dbReference type="Pfam" id="PF00378">
    <property type="entry name" value="ECH_1"/>
    <property type="match status" value="1"/>
</dbReference>
<sequence length="289" mass="31314">MLSTLKNLFKTDSLFGVSFYQGVNHSCDDIALYLSEYTGGSVDITMDEKSGIATLLLNHPEKKNSITGRMMVDLANAIKQLESWETGKGILIYGADNNFCSGGDLNFAQKTGTAEGGYKMATFMQNVLTRLQHLPMLSVAFIEGYAIGGGAELAISCDFRLFSNKDAAMGFVHSKMGIIPAWGGLTTAIQTLGYRTALDLVTTARVVRAAEAEQLGLSDAMVCDLSGALDWLAQRTQHDVSVVRAAKCVANNTRQQGSDNLLDFEKRVFSPLWGGPANKLALSQRIKHK</sequence>
<keyword evidence="4" id="KW-0456">Lyase</keyword>
<dbReference type="PROSITE" id="PS00166">
    <property type="entry name" value="ENOYL_COA_HYDRATASE"/>
    <property type="match status" value="1"/>
</dbReference>
<evidence type="ECO:0000256" key="6">
    <source>
        <dbReference type="ARBA" id="ARBA00036541"/>
    </source>
</evidence>
<dbReference type="Gene3D" id="3.90.226.10">
    <property type="entry name" value="2-enoyl-CoA Hydratase, Chain A, domain 1"/>
    <property type="match status" value="1"/>
</dbReference>
<dbReference type="PANTHER" id="PTHR11941:SF27">
    <property type="entry name" value="ETHYLMALONYL-COA DECARBOXYLASE"/>
    <property type="match status" value="1"/>
</dbReference>
<comment type="catalytic activity">
    <reaction evidence="11">
        <text>(S)-methylmalonyl-CoA + H(+) = propanoyl-CoA + CO2</text>
        <dbReference type="Rhea" id="RHEA:61340"/>
        <dbReference type="ChEBI" id="CHEBI:15378"/>
        <dbReference type="ChEBI" id="CHEBI:16526"/>
        <dbReference type="ChEBI" id="CHEBI:57327"/>
        <dbReference type="ChEBI" id="CHEBI:57392"/>
        <dbReference type="EC" id="4.1.1.94"/>
    </reaction>
    <physiologicalReaction direction="left-to-right" evidence="11">
        <dbReference type="Rhea" id="RHEA:61341"/>
    </physiologicalReaction>
</comment>
<protein>
    <recommendedName>
        <fullName evidence="8">Ethylmalonyl-CoA decarboxylase</fullName>
        <ecNumber evidence="7">4.1.1.94</ecNumber>
    </recommendedName>
    <alternativeName>
        <fullName evidence="10">Enoyl-CoA hydratase domain-containing protein 1</fullName>
    </alternativeName>
    <alternativeName>
        <fullName evidence="9">Methylmalonyl-CoA decarboxylase</fullName>
    </alternativeName>
</protein>
<dbReference type="GO" id="GO:0005829">
    <property type="term" value="C:cytosol"/>
    <property type="evidence" value="ECO:0007669"/>
    <property type="project" value="UniProtKB-SubCell"/>
</dbReference>